<dbReference type="Pfam" id="PF05336">
    <property type="entry name" value="rhaM"/>
    <property type="match status" value="1"/>
</dbReference>
<dbReference type="InterPro" id="IPR052996">
    <property type="entry name" value="Carb_Metab_Mutarotase"/>
</dbReference>
<dbReference type="Proteomes" id="UP000182248">
    <property type="component" value="Unassembled WGS sequence"/>
</dbReference>
<evidence type="ECO:0000313" key="2">
    <source>
        <dbReference type="Proteomes" id="UP000182248"/>
    </source>
</evidence>
<accession>A0A1K1RH22</accession>
<dbReference type="EMBL" id="FPJE01000025">
    <property type="protein sequence ID" value="SFW71479.1"/>
    <property type="molecule type" value="Genomic_DNA"/>
</dbReference>
<dbReference type="STRING" id="1150368.SAMN02927921_03573"/>
<sequence>MAMKRLCFTCDLKNNPELIEKYKEYHHRSNTWPEITKSIREAGVLQMEIFLAGNRLFMIMDTKDDFSLERKELMDAENSIVQRWESLMGKYQQTPEFTRNGEKWVLMEKIYDLEELGVLK</sequence>
<dbReference type="GO" id="GO:0016857">
    <property type="term" value="F:racemase and epimerase activity, acting on carbohydrates and derivatives"/>
    <property type="evidence" value="ECO:0007669"/>
    <property type="project" value="InterPro"/>
</dbReference>
<dbReference type="PANTHER" id="PTHR43239">
    <property type="entry name" value="UPF0734 PROTEIN DDB_G0273871/DDB_G0273177"/>
    <property type="match status" value="1"/>
</dbReference>
<dbReference type="PANTHER" id="PTHR43239:SF1">
    <property type="entry name" value="UPF0734 PROTEIN DDB_G0273871_DDB_G0273177"/>
    <property type="match status" value="1"/>
</dbReference>
<dbReference type="AlphaFoldDB" id="A0A1K1RH22"/>
<name>A0A1K1RH22_9FLAO</name>
<protein>
    <submittedName>
        <fullName evidence="1">L-rhamnose mutarotase</fullName>
    </submittedName>
</protein>
<dbReference type="Gene3D" id="3.30.70.100">
    <property type="match status" value="1"/>
</dbReference>
<evidence type="ECO:0000313" key="1">
    <source>
        <dbReference type="EMBL" id="SFW71479.1"/>
    </source>
</evidence>
<dbReference type="OrthoDB" id="1430580at2"/>
<dbReference type="InterPro" id="IPR011008">
    <property type="entry name" value="Dimeric_a/b-barrel"/>
</dbReference>
<keyword evidence="2" id="KW-1185">Reference proteome</keyword>
<gene>
    <name evidence="1" type="ORF">SAMN02927921_03573</name>
</gene>
<proteinExistence type="predicted"/>
<reference evidence="1 2" key="1">
    <citation type="submission" date="2016-11" db="EMBL/GenBank/DDBJ databases">
        <authorList>
            <person name="Jaros S."/>
            <person name="Januszkiewicz K."/>
            <person name="Wedrychowicz H."/>
        </authorList>
    </citation>
    <scope>NUCLEOTIDE SEQUENCE [LARGE SCALE GENOMIC DNA]</scope>
    <source>
        <strain evidence="1 2">CGMCC 1.12145</strain>
    </source>
</reference>
<dbReference type="SUPFAM" id="SSF54909">
    <property type="entry name" value="Dimeric alpha+beta barrel"/>
    <property type="match status" value="1"/>
</dbReference>
<organism evidence="1 2">
    <name type="scientific">Sinomicrobium oceani</name>
    <dbReference type="NCBI Taxonomy" id="1150368"/>
    <lineage>
        <taxon>Bacteria</taxon>
        <taxon>Pseudomonadati</taxon>
        <taxon>Bacteroidota</taxon>
        <taxon>Flavobacteriia</taxon>
        <taxon>Flavobacteriales</taxon>
        <taxon>Flavobacteriaceae</taxon>
        <taxon>Sinomicrobium</taxon>
    </lineage>
</organism>
<dbReference type="InterPro" id="IPR008000">
    <property type="entry name" value="Rham/fucose_mutarotase"/>
</dbReference>